<dbReference type="InterPro" id="IPR003660">
    <property type="entry name" value="HAMP_dom"/>
</dbReference>
<dbReference type="InterPro" id="IPR003594">
    <property type="entry name" value="HATPase_dom"/>
</dbReference>
<dbReference type="CDD" id="cd00082">
    <property type="entry name" value="HisKA"/>
    <property type="match status" value="1"/>
</dbReference>
<proteinExistence type="predicted"/>
<dbReference type="InterPro" id="IPR036890">
    <property type="entry name" value="HATPase_C_sf"/>
</dbReference>
<dbReference type="SUPFAM" id="SSF55874">
    <property type="entry name" value="ATPase domain of HSP90 chaperone/DNA topoisomerase II/histidine kinase"/>
    <property type="match status" value="1"/>
</dbReference>
<dbReference type="InterPro" id="IPR036097">
    <property type="entry name" value="HisK_dim/P_sf"/>
</dbReference>
<keyword evidence="9" id="KW-0067">ATP-binding</keyword>
<dbReference type="SMART" id="SM00387">
    <property type="entry name" value="HATPase_c"/>
    <property type="match status" value="1"/>
</dbReference>
<evidence type="ECO:0000313" key="13">
    <source>
        <dbReference type="EMBL" id="KIQ68375.1"/>
    </source>
</evidence>
<evidence type="ECO:0000259" key="11">
    <source>
        <dbReference type="PROSITE" id="PS50109"/>
    </source>
</evidence>
<dbReference type="CDD" id="cd00075">
    <property type="entry name" value="HATPase"/>
    <property type="match status" value="1"/>
</dbReference>
<dbReference type="EMBL" id="AONG01000014">
    <property type="protein sequence ID" value="KIQ68375.1"/>
    <property type="molecule type" value="Genomic_DNA"/>
</dbReference>
<dbReference type="PROSITE" id="PS50109">
    <property type="entry name" value="HIS_KIN"/>
    <property type="match status" value="1"/>
</dbReference>
<dbReference type="AlphaFoldDB" id="A0A0D0NJ47"/>
<protein>
    <recommendedName>
        <fullName evidence="3">histidine kinase</fullName>
        <ecNumber evidence="3">2.7.13.3</ecNumber>
    </recommendedName>
</protein>
<keyword evidence="10" id="KW-0812">Transmembrane</keyword>
<reference evidence="13 14" key="1">
    <citation type="submission" date="2013-01" db="EMBL/GenBank/DDBJ databases">
        <authorList>
            <person name="Fiebig A."/>
            <person name="Goeker M."/>
            <person name="Klenk H.-P.P."/>
        </authorList>
    </citation>
    <scope>NUCLEOTIDE SEQUENCE [LARGE SCALE GENOMIC DNA]</scope>
    <source>
        <strain evidence="13 14">DSM 24838</strain>
    </source>
</reference>
<keyword evidence="6" id="KW-0808">Transferase</keyword>
<dbReference type="STRING" id="1123501.Wenmar_03022"/>
<feature type="transmembrane region" description="Helical" evidence="10">
    <location>
        <begin position="12"/>
        <end position="38"/>
    </location>
</feature>
<dbReference type="Pfam" id="PF00512">
    <property type="entry name" value="HisKA"/>
    <property type="match status" value="1"/>
</dbReference>
<dbReference type="eggNOG" id="COG2205">
    <property type="taxonomic scope" value="Bacteria"/>
</dbReference>
<evidence type="ECO:0000256" key="8">
    <source>
        <dbReference type="ARBA" id="ARBA00022777"/>
    </source>
</evidence>
<keyword evidence="4" id="KW-1003">Cell membrane</keyword>
<feature type="domain" description="Histidine kinase" evidence="11">
    <location>
        <begin position="130"/>
        <end position="319"/>
    </location>
</feature>
<dbReference type="EC" id="2.7.13.3" evidence="3"/>
<dbReference type="InterPro" id="IPR003661">
    <property type="entry name" value="HisK_dim/P_dom"/>
</dbReference>
<comment type="caution">
    <text evidence="13">The sequence shown here is derived from an EMBL/GenBank/DDBJ whole genome shotgun (WGS) entry which is preliminary data.</text>
</comment>
<evidence type="ECO:0000256" key="1">
    <source>
        <dbReference type="ARBA" id="ARBA00000085"/>
    </source>
</evidence>
<dbReference type="Gene3D" id="6.10.340.10">
    <property type="match status" value="1"/>
</dbReference>
<dbReference type="OrthoDB" id="9815202at2"/>
<evidence type="ECO:0000256" key="9">
    <source>
        <dbReference type="ARBA" id="ARBA00022840"/>
    </source>
</evidence>
<evidence type="ECO:0000256" key="5">
    <source>
        <dbReference type="ARBA" id="ARBA00022553"/>
    </source>
</evidence>
<dbReference type="InterPro" id="IPR050980">
    <property type="entry name" value="2C_sensor_his_kinase"/>
</dbReference>
<comment type="catalytic activity">
    <reaction evidence="1">
        <text>ATP + protein L-histidine = ADP + protein N-phospho-L-histidine.</text>
        <dbReference type="EC" id="2.7.13.3"/>
    </reaction>
</comment>
<evidence type="ECO:0000256" key="3">
    <source>
        <dbReference type="ARBA" id="ARBA00012438"/>
    </source>
</evidence>
<evidence type="ECO:0000256" key="2">
    <source>
        <dbReference type="ARBA" id="ARBA00004651"/>
    </source>
</evidence>
<organism evidence="13 14">
    <name type="scientific">Wenxinia marina DSM 24838</name>
    <dbReference type="NCBI Taxonomy" id="1123501"/>
    <lineage>
        <taxon>Bacteria</taxon>
        <taxon>Pseudomonadati</taxon>
        <taxon>Pseudomonadota</taxon>
        <taxon>Alphaproteobacteria</taxon>
        <taxon>Rhodobacterales</taxon>
        <taxon>Roseobacteraceae</taxon>
        <taxon>Wenxinia</taxon>
    </lineage>
</organism>
<feature type="transmembrane region" description="Helical" evidence="10">
    <location>
        <begin position="50"/>
        <end position="70"/>
    </location>
</feature>
<dbReference type="PANTHER" id="PTHR44936">
    <property type="entry name" value="SENSOR PROTEIN CREC"/>
    <property type="match status" value="1"/>
</dbReference>
<dbReference type="Proteomes" id="UP000035100">
    <property type="component" value="Unassembled WGS sequence"/>
</dbReference>
<dbReference type="GO" id="GO:0000155">
    <property type="term" value="F:phosphorelay sensor kinase activity"/>
    <property type="evidence" value="ECO:0007669"/>
    <property type="project" value="InterPro"/>
</dbReference>
<dbReference type="SUPFAM" id="SSF47384">
    <property type="entry name" value="Homodimeric domain of signal transducing histidine kinase"/>
    <property type="match status" value="1"/>
</dbReference>
<keyword evidence="5" id="KW-0597">Phosphoprotein</keyword>
<sequence>MPGRIRAKWRPPLALILGVTLGAVLALPAAGILALWRLAPSLGWREAEAVIASVILVLTALLGWALWRVLLRPIRALAARATGIAAGTDRASEPLAHYGTREMQRLGQAVLDMGATLAGREAVLRTYADHATHELRSPLTAIRGAAELLSEPGLAHADRMRLAARIGTAAARMDALLDAQRALARAREPRFVGRTTLAEVVPALHGGPEVAVEGADVPLPLAAEGLALVLQHLVGNAAAHGARRVTLTAAPGRLTVTDDGPGVSAGNRGRIFEPFFTTRREAGGTGMGLAIVATLLEAHAGTIRLADEGPGARFEVSFP</sequence>
<keyword evidence="7" id="KW-0547">Nucleotide-binding</keyword>
<dbReference type="PRINTS" id="PR00344">
    <property type="entry name" value="BCTRLSENSOR"/>
</dbReference>
<keyword evidence="14" id="KW-1185">Reference proteome</keyword>
<keyword evidence="8" id="KW-0418">Kinase</keyword>
<evidence type="ECO:0000313" key="14">
    <source>
        <dbReference type="Proteomes" id="UP000035100"/>
    </source>
</evidence>
<gene>
    <name evidence="13" type="ORF">Wenmar_03022</name>
</gene>
<dbReference type="Gene3D" id="1.10.287.130">
    <property type="match status" value="1"/>
</dbReference>
<keyword evidence="10" id="KW-0472">Membrane</keyword>
<name>A0A0D0NJ47_9RHOB</name>
<evidence type="ECO:0000256" key="4">
    <source>
        <dbReference type="ARBA" id="ARBA00022475"/>
    </source>
</evidence>
<evidence type="ECO:0000259" key="12">
    <source>
        <dbReference type="PROSITE" id="PS50885"/>
    </source>
</evidence>
<dbReference type="GO" id="GO:0005524">
    <property type="term" value="F:ATP binding"/>
    <property type="evidence" value="ECO:0007669"/>
    <property type="project" value="UniProtKB-KW"/>
</dbReference>
<dbReference type="SMART" id="SM00388">
    <property type="entry name" value="HisKA"/>
    <property type="match status" value="1"/>
</dbReference>
<comment type="subcellular location">
    <subcellularLocation>
        <location evidence="2">Cell membrane</location>
        <topology evidence="2">Multi-pass membrane protein</topology>
    </subcellularLocation>
</comment>
<dbReference type="Gene3D" id="3.30.565.10">
    <property type="entry name" value="Histidine kinase-like ATPase, C-terminal domain"/>
    <property type="match status" value="1"/>
</dbReference>
<accession>A0A0D0NJ47</accession>
<dbReference type="InterPro" id="IPR004358">
    <property type="entry name" value="Sig_transdc_His_kin-like_C"/>
</dbReference>
<dbReference type="PANTHER" id="PTHR44936:SF10">
    <property type="entry name" value="SENSOR PROTEIN RSTB"/>
    <property type="match status" value="1"/>
</dbReference>
<dbReference type="Pfam" id="PF02518">
    <property type="entry name" value="HATPase_c"/>
    <property type="match status" value="1"/>
</dbReference>
<evidence type="ECO:0000256" key="6">
    <source>
        <dbReference type="ARBA" id="ARBA00022679"/>
    </source>
</evidence>
<dbReference type="RefSeq" id="WP_018301813.1">
    <property type="nucleotide sequence ID" value="NZ_KB902279.1"/>
</dbReference>
<dbReference type="GO" id="GO:0005886">
    <property type="term" value="C:plasma membrane"/>
    <property type="evidence" value="ECO:0007669"/>
    <property type="project" value="UniProtKB-SubCell"/>
</dbReference>
<feature type="domain" description="HAMP" evidence="12">
    <location>
        <begin position="68"/>
        <end position="122"/>
    </location>
</feature>
<evidence type="ECO:0000256" key="7">
    <source>
        <dbReference type="ARBA" id="ARBA00022741"/>
    </source>
</evidence>
<dbReference type="InterPro" id="IPR005467">
    <property type="entry name" value="His_kinase_dom"/>
</dbReference>
<keyword evidence="10" id="KW-1133">Transmembrane helix</keyword>
<evidence type="ECO:0000256" key="10">
    <source>
        <dbReference type="SAM" id="Phobius"/>
    </source>
</evidence>
<dbReference type="PROSITE" id="PS50885">
    <property type="entry name" value="HAMP"/>
    <property type="match status" value="1"/>
</dbReference>